<dbReference type="SUPFAM" id="SSF52540">
    <property type="entry name" value="P-loop containing nucleoside triphosphate hydrolases"/>
    <property type="match status" value="1"/>
</dbReference>
<dbReference type="Proteomes" id="UP001596189">
    <property type="component" value="Unassembled WGS sequence"/>
</dbReference>
<reference evidence="11" key="1">
    <citation type="journal article" date="2019" name="Int. J. Syst. Evol. Microbiol.">
        <title>The Global Catalogue of Microorganisms (GCM) 10K type strain sequencing project: providing services to taxonomists for standard genome sequencing and annotation.</title>
        <authorList>
            <consortium name="The Broad Institute Genomics Platform"/>
            <consortium name="The Broad Institute Genome Sequencing Center for Infectious Disease"/>
            <person name="Wu L."/>
            <person name="Ma J."/>
        </authorList>
    </citation>
    <scope>NUCLEOTIDE SEQUENCE [LARGE SCALE GENOMIC DNA]</scope>
    <source>
        <strain evidence="11">KACC 14249</strain>
    </source>
</reference>
<dbReference type="PANTHER" id="PTHR43394:SF1">
    <property type="entry name" value="ATP-BINDING CASSETTE SUB-FAMILY B MEMBER 10, MITOCHONDRIAL"/>
    <property type="match status" value="1"/>
</dbReference>
<dbReference type="GO" id="GO:0005524">
    <property type="term" value="F:ATP binding"/>
    <property type="evidence" value="ECO:0007669"/>
    <property type="project" value="UniProtKB-KW"/>
</dbReference>
<dbReference type="InterPro" id="IPR011527">
    <property type="entry name" value="ABC1_TM_dom"/>
</dbReference>
<keyword evidence="4 10" id="KW-0067">ATP-binding</keyword>
<feature type="transmembrane region" description="Helical" evidence="7">
    <location>
        <begin position="16"/>
        <end position="34"/>
    </location>
</feature>
<keyword evidence="6 7" id="KW-0472">Membrane</keyword>
<feature type="transmembrane region" description="Helical" evidence="7">
    <location>
        <begin position="127"/>
        <end position="151"/>
    </location>
</feature>
<sequence>MLANLTRAYLAPYRRWLTAIVLLQLVATMASLYLPSLNGKIIDDGVAKGDTAFILKAGGMMLMVSLVQIVATICATWFGARTAAGLGRDLRASVFSRVGSFSAQEVSRFGAPTLISRSTNDVTQVQTVTFMGFTMMVSAPIMMVGGIFMALREDVGLSWLVAVAVPFLGLSVALVIRRMIPQFRLMQESVDWVNRVLREQITGIRVVRAFVREDHERSRFAEANTQYTGTAVAVGRLMALVFPIVMLTFNASTVAVLWFGSHRVASGAMQIGELTAFMSYLMQILMSVMMATFMSMMIPRASVSAGRITEVLETDSTVVPPTTPTAIPDGATRVELDDVEFHYPGAQNAVLQGISLVAEPGSTTAIIGSTGSGKSTLLSLIPRLYDVTGGSVRIGGVDVRGAALTDVWSRIGLVPQKPYLFTGTIASNLRYGDRDASDEDLWAALRIAQADGFVRAMPDGLDSAIAQGGTNVSGGQRQRLAIARALVAKPSIYLFDDSFSALDLATDARLRAALRPVTQDAAVIVVAQRVSTIIDADRIVVLEDGRVVGTGTHDELMQTCPTYQEIAQSQRAAQEVAA</sequence>
<feature type="transmembrane region" description="Helical" evidence="7">
    <location>
        <begin position="54"/>
        <end position="78"/>
    </location>
</feature>
<name>A0ABW1JGJ4_9ACTN</name>
<dbReference type="InterPro" id="IPR003593">
    <property type="entry name" value="AAA+_ATPase"/>
</dbReference>
<dbReference type="Gene3D" id="1.20.1560.10">
    <property type="entry name" value="ABC transporter type 1, transmembrane domain"/>
    <property type="match status" value="1"/>
</dbReference>
<feature type="transmembrane region" description="Helical" evidence="7">
    <location>
        <begin position="157"/>
        <end position="176"/>
    </location>
</feature>
<dbReference type="PROSITE" id="PS50929">
    <property type="entry name" value="ABC_TM1F"/>
    <property type="match status" value="1"/>
</dbReference>
<dbReference type="InterPro" id="IPR039421">
    <property type="entry name" value="Type_1_exporter"/>
</dbReference>
<dbReference type="SMART" id="SM00382">
    <property type="entry name" value="AAA"/>
    <property type="match status" value="1"/>
</dbReference>
<dbReference type="Pfam" id="PF00005">
    <property type="entry name" value="ABC_tran"/>
    <property type="match status" value="1"/>
</dbReference>
<evidence type="ECO:0000256" key="7">
    <source>
        <dbReference type="SAM" id="Phobius"/>
    </source>
</evidence>
<dbReference type="PROSITE" id="PS00211">
    <property type="entry name" value="ABC_TRANSPORTER_1"/>
    <property type="match status" value="1"/>
</dbReference>
<comment type="subcellular location">
    <subcellularLocation>
        <location evidence="1">Cell membrane</location>
        <topology evidence="1">Multi-pass membrane protein</topology>
    </subcellularLocation>
</comment>
<dbReference type="PANTHER" id="PTHR43394">
    <property type="entry name" value="ATP-DEPENDENT PERMEASE MDL1, MITOCHONDRIAL"/>
    <property type="match status" value="1"/>
</dbReference>
<dbReference type="Pfam" id="PF00664">
    <property type="entry name" value="ABC_membrane"/>
    <property type="match status" value="1"/>
</dbReference>
<proteinExistence type="predicted"/>
<evidence type="ECO:0000256" key="5">
    <source>
        <dbReference type="ARBA" id="ARBA00022989"/>
    </source>
</evidence>
<evidence type="ECO:0000256" key="2">
    <source>
        <dbReference type="ARBA" id="ARBA00022692"/>
    </source>
</evidence>
<accession>A0ABW1JGJ4</accession>
<dbReference type="InterPro" id="IPR036640">
    <property type="entry name" value="ABC1_TM_sf"/>
</dbReference>
<dbReference type="RefSeq" id="WP_345714809.1">
    <property type="nucleotide sequence ID" value="NZ_BAABFP010000002.1"/>
</dbReference>
<evidence type="ECO:0000313" key="10">
    <source>
        <dbReference type="EMBL" id="MFC6008492.1"/>
    </source>
</evidence>
<keyword evidence="2 7" id="KW-0812">Transmembrane</keyword>
<feature type="transmembrane region" description="Helical" evidence="7">
    <location>
        <begin position="237"/>
        <end position="260"/>
    </location>
</feature>
<dbReference type="InterPro" id="IPR017871">
    <property type="entry name" value="ABC_transporter-like_CS"/>
</dbReference>
<protein>
    <submittedName>
        <fullName evidence="10">ABC transporter ATP-binding protein</fullName>
    </submittedName>
</protein>
<gene>
    <name evidence="10" type="ORF">ACFQDO_15240</name>
</gene>
<evidence type="ECO:0000256" key="3">
    <source>
        <dbReference type="ARBA" id="ARBA00022741"/>
    </source>
</evidence>
<dbReference type="Gene3D" id="3.40.50.300">
    <property type="entry name" value="P-loop containing nucleotide triphosphate hydrolases"/>
    <property type="match status" value="1"/>
</dbReference>
<feature type="domain" description="ABC transporter" evidence="8">
    <location>
        <begin position="334"/>
        <end position="569"/>
    </location>
</feature>
<dbReference type="SUPFAM" id="SSF90123">
    <property type="entry name" value="ABC transporter transmembrane region"/>
    <property type="match status" value="1"/>
</dbReference>
<evidence type="ECO:0000256" key="1">
    <source>
        <dbReference type="ARBA" id="ARBA00004651"/>
    </source>
</evidence>
<evidence type="ECO:0000259" key="9">
    <source>
        <dbReference type="PROSITE" id="PS50929"/>
    </source>
</evidence>
<dbReference type="InterPro" id="IPR027417">
    <property type="entry name" value="P-loop_NTPase"/>
</dbReference>
<keyword evidence="3" id="KW-0547">Nucleotide-binding</keyword>
<evidence type="ECO:0000259" key="8">
    <source>
        <dbReference type="PROSITE" id="PS50893"/>
    </source>
</evidence>
<organism evidence="10 11">
    <name type="scientific">Angustibacter luteus</name>
    <dbReference type="NCBI Taxonomy" id="658456"/>
    <lineage>
        <taxon>Bacteria</taxon>
        <taxon>Bacillati</taxon>
        <taxon>Actinomycetota</taxon>
        <taxon>Actinomycetes</taxon>
        <taxon>Kineosporiales</taxon>
        <taxon>Kineosporiaceae</taxon>
    </lineage>
</organism>
<evidence type="ECO:0000256" key="6">
    <source>
        <dbReference type="ARBA" id="ARBA00023136"/>
    </source>
</evidence>
<dbReference type="CDD" id="cd18548">
    <property type="entry name" value="ABC_6TM_Tm287_like"/>
    <property type="match status" value="1"/>
</dbReference>
<evidence type="ECO:0000313" key="11">
    <source>
        <dbReference type="Proteomes" id="UP001596189"/>
    </source>
</evidence>
<evidence type="ECO:0000256" key="4">
    <source>
        <dbReference type="ARBA" id="ARBA00022840"/>
    </source>
</evidence>
<comment type="caution">
    <text evidence="10">The sequence shown here is derived from an EMBL/GenBank/DDBJ whole genome shotgun (WGS) entry which is preliminary data.</text>
</comment>
<dbReference type="InterPro" id="IPR003439">
    <property type="entry name" value="ABC_transporter-like_ATP-bd"/>
</dbReference>
<keyword evidence="5 7" id="KW-1133">Transmembrane helix</keyword>
<dbReference type="EMBL" id="JBHSRD010000004">
    <property type="protein sequence ID" value="MFC6008492.1"/>
    <property type="molecule type" value="Genomic_DNA"/>
</dbReference>
<dbReference type="PROSITE" id="PS50893">
    <property type="entry name" value="ABC_TRANSPORTER_2"/>
    <property type="match status" value="1"/>
</dbReference>
<keyword evidence="11" id="KW-1185">Reference proteome</keyword>
<feature type="domain" description="ABC transmembrane type-1" evidence="9">
    <location>
        <begin position="19"/>
        <end position="300"/>
    </location>
</feature>
<feature type="transmembrane region" description="Helical" evidence="7">
    <location>
        <begin position="280"/>
        <end position="298"/>
    </location>
</feature>